<keyword evidence="1" id="KW-0677">Repeat</keyword>
<protein>
    <submittedName>
        <fullName evidence="5">PRD domain-containing protein</fullName>
    </submittedName>
</protein>
<dbReference type="EMBL" id="CP113524">
    <property type="protein sequence ID" value="WAJ24340.1"/>
    <property type="molecule type" value="Genomic_DNA"/>
</dbReference>
<dbReference type="SUPFAM" id="SSF50151">
    <property type="entry name" value="SacY-like RNA-binding domain"/>
    <property type="match status" value="1"/>
</dbReference>
<dbReference type="InterPro" id="IPR050661">
    <property type="entry name" value="BglG_antiterminators"/>
</dbReference>
<reference evidence="5" key="1">
    <citation type="submission" date="2022-11" db="EMBL/GenBank/DDBJ databases">
        <title>Lacrimispora xylanolytica sy1, complete genome.</title>
        <authorList>
            <person name="Choi S."/>
        </authorList>
    </citation>
    <scope>NUCLEOTIDE SEQUENCE</scope>
    <source>
        <strain evidence="5">Sy1</strain>
    </source>
</reference>
<sequence>MKAIKKINNNVAICVDDNNKELIAFGKGIGFPSMPYQITDLGSISMTFYRMDKSYYKLLEEIPEEVFEVSALIVKRAQNTLDCRLNPNLLPGLADHINFALIRLKKFKKMKMLFSYDVEQLYPAETELGRYAVNLIQKKLLVKLPESEITNIAMHFVNAEEENINDSSKWDVELLIDGITNEIEKWFGVSIDRKGFNYNRFVMHLRYSLKRIEEKKQFEDDNGKLFEIMKEESPEIYKCSLKISSIIGDKLQEQITQDEILYLMIHISRILKNNTAN</sequence>
<organism evidence="5 6">
    <name type="scientific">Lacrimispora xylanolytica</name>
    <dbReference type="NCBI Taxonomy" id="29375"/>
    <lineage>
        <taxon>Bacteria</taxon>
        <taxon>Bacillati</taxon>
        <taxon>Bacillota</taxon>
        <taxon>Clostridia</taxon>
        <taxon>Lachnospirales</taxon>
        <taxon>Lachnospiraceae</taxon>
        <taxon>Lacrimispora</taxon>
    </lineage>
</organism>
<dbReference type="Pfam" id="PF00874">
    <property type="entry name" value="PRD"/>
    <property type="match status" value="2"/>
</dbReference>
<keyword evidence="2" id="KW-0805">Transcription regulation</keyword>
<proteinExistence type="predicted"/>
<dbReference type="Pfam" id="PF03123">
    <property type="entry name" value="CAT_RBD"/>
    <property type="match status" value="1"/>
</dbReference>
<feature type="domain" description="PRD" evidence="4">
    <location>
        <begin position="167"/>
        <end position="277"/>
    </location>
</feature>
<dbReference type="PANTHER" id="PTHR30185:SF18">
    <property type="entry name" value="TRANSCRIPTIONAL REGULATOR MTLR"/>
    <property type="match status" value="1"/>
</dbReference>
<dbReference type="InterPro" id="IPR036634">
    <property type="entry name" value="PRD_sf"/>
</dbReference>
<dbReference type="RefSeq" id="WP_024837548.1">
    <property type="nucleotide sequence ID" value="NZ_CP113524.1"/>
</dbReference>
<dbReference type="SUPFAM" id="SSF63520">
    <property type="entry name" value="PTS-regulatory domain, PRD"/>
    <property type="match status" value="2"/>
</dbReference>
<evidence type="ECO:0000259" key="4">
    <source>
        <dbReference type="PROSITE" id="PS51372"/>
    </source>
</evidence>
<evidence type="ECO:0000256" key="1">
    <source>
        <dbReference type="ARBA" id="ARBA00022737"/>
    </source>
</evidence>
<dbReference type="SMART" id="SM01061">
    <property type="entry name" value="CAT_RBD"/>
    <property type="match status" value="1"/>
</dbReference>
<dbReference type="InterPro" id="IPR011608">
    <property type="entry name" value="PRD"/>
</dbReference>
<dbReference type="InterPro" id="IPR036650">
    <property type="entry name" value="CAT_RNA-bd_dom_sf"/>
</dbReference>
<evidence type="ECO:0000256" key="2">
    <source>
        <dbReference type="ARBA" id="ARBA00023015"/>
    </source>
</evidence>
<name>A0ABY7ADC8_9FIRM</name>
<evidence type="ECO:0000256" key="3">
    <source>
        <dbReference type="ARBA" id="ARBA00023163"/>
    </source>
</evidence>
<keyword evidence="3" id="KW-0804">Transcription</keyword>
<dbReference type="PANTHER" id="PTHR30185">
    <property type="entry name" value="CRYPTIC BETA-GLUCOSIDE BGL OPERON ANTITERMINATOR"/>
    <property type="match status" value="1"/>
</dbReference>
<gene>
    <name evidence="5" type="ORF">OW255_02120</name>
</gene>
<feature type="domain" description="PRD" evidence="4">
    <location>
        <begin position="61"/>
        <end position="166"/>
    </location>
</feature>
<keyword evidence="6" id="KW-1185">Reference proteome</keyword>
<evidence type="ECO:0000313" key="6">
    <source>
        <dbReference type="Proteomes" id="UP001163115"/>
    </source>
</evidence>
<dbReference type="PROSITE" id="PS51372">
    <property type="entry name" value="PRD_2"/>
    <property type="match status" value="2"/>
</dbReference>
<accession>A0ABY7ADC8</accession>
<evidence type="ECO:0000313" key="5">
    <source>
        <dbReference type="EMBL" id="WAJ24340.1"/>
    </source>
</evidence>
<dbReference type="Gene3D" id="2.30.24.10">
    <property type="entry name" value="CAT RNA-binding domain"/>
    <property type="match status" value="1"/>
</dbReference>
<dbReference type="Gene3D" id="1.10.1790.10">
    <property type="entry name" value="PRD domain"/>
    <property type="match status" value="2"/>
</dbReference>
<dbReference type="Proteomes" id="UP001163115">
    <property type="component" value="Chromosome"/>
</dbReference>
<dbReference type="InterPro" id="IPR004341">
    <property type="entry name" value="CAT_RNA-bd_dom"/>
</dbReference>